<dbReference type="AlphaFoldDB" id="A0A412Z9C3"/>
<protein>
    <recommendedName>
        <fullName evidence="2">histidine kinase</fullName>
        <ecNumber evidence="2">2.7.13.3</ecNumber>
    </recommendedName>
</protein>
<dbReference type="SUPFAM" id="SSF55874">
    <property type="entry name" value="ATPase domain of HSP90 chaperone/DNA topoisomerase II/histidine kinase"/>
    <property type="match status" value="1"/>
</dbReference>
<feature type="transmembrane region" description="Helical" evidence="6">
    <location>
        <begin position="228"/>
        <end position="247"/>
    </location>
</feature>
<keyword evidence="4 8" id="KW-0418">Kinase</keyword>
<evidence type="ECO:0000256" key="1">
    <source>
        <dbReference type="ARBA" id="ARBA00000085"/>
    </source>
</evidence>
<dbReference type="InterPro" id="IPR036097">
    <property type="entry name" value="HisK_dim/P_sf"/>
</dbReference>
<evidence type="ECO:0000256" key="5">
    <source>
        <dbReference type="ARBA" id="ARBA00023012"/>
    </source>
</evidence>
<feature type="transmembrane region" description="Helical" evidence="6">
    <location>
        <begin position="327"/>
        <end position="345"/>
    </location>
</feature>
<gene>
    <name evidence="8" type="ORF">DWW02_09000</name>
</gene>
<dbReference type="PRINTS" id="PR00344">
    <property type="entry name" value="BCTRLSENSOR"/>
</dbReference>
<dbReference type="PROSITE" id="PS50109">
    <property type="entry name" value="HIS_KIN"/>
    <property type="match status" value="1"/>
</dbReference>
<dbReference type="RefSeq" id="WP_118018339.1">
    <property type="nucleotide sequence ID" value="NZ_CAUHGS010000035.1"/>
</dbReference>
<accession>A0A412Z9C3</accession>
<dbReference type="Gene3D" id="3.30.565.10">
    <property type="entry name" value="Histidine kinase-like ATPase, C-terminal domain"/>
    <property type="match status" value="1"/>
</dbReference>
<organism evidence="8 9">
    <name type="scientific">Enterocloster bolteae</name>
    <dbReference type="NCBI Taxonomy" id="208479"/>
    <lineage>
        <taxon>Bacteria</taxon>
        <taxon>Bacillati</taxon>
        <taxon>Bacillota</taxon>
        <taxon>Clostridia</taxon>
        <taxon>Lachnospirales</taxon>
        <taxon>Lachnospiraceae</taxon>
        <taxon>Enterocloster</taxon>
    </lineage>
</organism>
<dbReference type="Proteomes" id="UP000284543">
    <property type="component" value="Unassembled WGS sequence"/>
</dbReference>
<dbReference type="InterPro" id="IPR003661">
    <property type="entry name" value="HisK_dim/P_dom"/>
</dbReference>
<feature type="transmembrane region" description="Helical" evidence="6">
    <location>
        <begin position="352"/>
        <end position="370"/>
    </location>
</feature>
<evidence type="ECO:0000259" key="7">
    <source>
        <dbReference type="PROSITE" id="PS50109"/>
    </source>
</evidence>
<evidence type="ECO:0000313" key="8">
    <source>
        <dbReference type="EMBL" id="RGV76691.1"/>
    </source>
</evidence>
<sequence length="659" mass="74399">MTQYRNSKWLNLTAAAALLLAVLILFQFLYQKDNKYTNGPPYGSQGVFAFSARDLTGSRPLFLIDGWEFYPDQLLTPDTVGSVPDQSMSFIFIGQYSNFSFLSSGHSPFGRATYRLLLRYDGEPRLLTLEVPELFTDYQLWINGQPVEQGSPFATFYMDGTAEILLNTDNRSHYYSGLTYPPALGTPEAVHRMLFLRHMFYGILCIFPLALCLYAAAAWRIRDRDRRLLHFGLLCLFFSIHCAYPFIHQLGLSGRLWYAVEDVSWMAMLYEVMVLSSVEAGFSGKLWYRRFLRPAAAAACAVCGLSVLFLIPASPRLVNLYGAFLDGYKLLIWLYLLECAVYGLWMNRDSAGLVLAGCLTMGAAMVSNLLDNNQFEPVYTGWQTEYSGFILVIVFWILTVRHISRVLKQNQALTEHLEDQVQKRTRELHAVLDERKAFFSDLAHNLKAPVVAIHGFTDLILRGNLYLDDDLKEYLDKISSENEELCRRMYVLGDLNAFDKITEPRELIEINGLLSQVSHDNEPEACISGIELRVEKLEDQAFILAQKRKLLLLFENLIYNAISFTPEDGVITISPCLDQDGVTIRVSDTGMGIEPEHLPHIFERFYSGRPDASESSGLGLYIARIIVEELGGSIHAESVKGQGSVFTVRIPLAGTVPSL</sequence>
<feature type="transmembrane region" description="Helical" evidence="6">
    <location>
        <begin position="12"/>
        <end position="30"/>
    </location>
</feature>
<dbReference type="PANTHER" id="PTHR43547:SF2">
    <property type="entry name" value="HYBRID SIGNAL TRANSDUCTION HISTIDINE KINASE C"/>
    <property type="match status" value="1"/>
</dbReference>
<keyword evidence="3" id="KW-0597">Phosphoprotein</keyword>
<dbReference type="SMART" id="SM00387">
    <property type="entry name" value="HATPase_c"/>
    <property type="match status" value="1"/>
</dbReference>
<dbReference type="Pfam" id="PF00512">
    <property type="entry name" value="HisKA"/>
    <property type="match status" value="1"/>
</dbReference>
<reference evidence="8 9" key="1">
    <citation type="submission" date="2018-08" db="EMBL/GenBank/DDBJ databases">
        <title>A genome reference for cultivated species of the human gut microbiota.</title>
        <authorList>
            <person name="Zou Y."/>
            <person name="Xue W."/>
            <person name="Luo G."/>
        </authorList>
    </citation>
    <scope>NUCLEOTIDE SEQUENCE [LARGE SCALE GENOMIC DNA]</scope>
    <source>
        <strain evidence="8 9">AF14-18</strain>
    </source>
</reference>
<evidence type="ECO:0000256" key="6">
    <source>
        <dbReference type="SAM" id="Phobius"/>
    </source>
</evidence>
<dbReference type="PANTHER" id="PTHR43547">
    <property type="entry name" value="TWO-COMPONENT HISTIDINE KINASE"/>
    <property type="match status" value="1"/>
</dbReference>
<dbReference type="Gene3D" id="1.10.287.130">
    <property type="match status" value="1"/>
</dbReference>
<keyword evidence="4 8" id="KW-0808">Transferase</keyword>
<dbReference type="InterPro" id="IPR004358">
    <property type="entry name" value="Sig_transdc_His_kin-like_C"/>
</dbReference>
<feature type="transmembrane region" description="Helical" evidence="6">
    <location>
        <begin position="295"/>
        <end position="315"/>
    </location>
</feature>
<dbReference type="SUPFAM" id="SSF47384">
    <property type="entry name" value="Homodimeric domain of signal transducing histidine kinase"/>
    <property type="match status" value="1"/>
</dbReference>
<proteinExistence type="predicted"/>
<dbReference type="CDD" id="cd00075">
    <property type="entry name" value="HATPase"/>
    <property type="match status" value="1"/>
</dbReference>
<dbReference type="InterPro" id="IPR003594">
    <property type="entry name" value="HATPase_dom"/>
</dbReference>
<comment type="catalytic activity">
    <reaction evidence="1">
        <text>ATP + protein L-histidine = ADP + protein N-phospho-L-histidine.</text>
        <dbReference type="EC" id="2.7.13.3"/>
    </reaction>
</comment>
<dbReference type="GO" id="GO:0000155">
    <property type="term" value="F:phosphorelay sensor kinase activity"/>
    <property type="evidence" value="ECO:0007669"/>
    <property type="project" value="InterPro"/>
</dbReference>
<dbReference type="Pfam" id="PF02518">
    <property type="entry name" value="HATPase_c"/>
    <property type="match status" value="1"/>
</dbReference>
<evidence type="ECO:0000256" key="2">
    <source>
        <dbReference type="ARBA" id="ARBA00012438"/>
    </source>
</evidence>
<dbReference type="InterPro" id="IPR036890">
    <property type="entry name" value="HATPase_C_sf"/>
</dbReference>
<keyword evidence="6" id="KW-0812">Transmembrane</keyword>
<dbReference type="EMBL" id="QRZM01000003">
    <property type="protein sequence ID" value="RGV76691.1"/>
    <property type="molecule type" value="Genomic_DNA"/>
</dbReference>
<keyword evidence="5" id="KW-0902">Two-component regulatory system</keyword>
<evidence type="ECO:0000256" key="3">
    <source>
        <dbReference type="ARBA" id="ARBA00022553"/>
    </source>
</evidence>
<feature type="transmembrane region" description="Helical" evidence="6">
    <location>
        <begin position="199"/>
        <end position="221"/>
    </location>
</feature>
<name>A0A412Z9C3_9FIRM</name>
<feature type="transmembrane region" description="Helical" evidence="6">
    <location>
        <begin position="382"/>
        <end position="400"/>
    </location>
</feature>
<evidence type="ECO:0000313" key="9">
    <source>
        <dbReference type="Proteomes" id="UP000284543"/>
    </source>
</evidence>
<feature type="transmembrane region" description="Helical" evidence="6">
    <location>
        <begin position="267"/>
        <end position="288"/>
    </location>
</feature>
<feature type="domain" description="Histidine kinase" evidence="7">
    <location>
        <begin position="441"/>
        <end position="654"/>
    </location>
</feature>
<evidence type="ECO:0000256" key="4">
    <source>
        <dbReference type="ARBA" id="ARBA00022777"/>
    </source>
</evidence>
<keyword evidence="6" id="KW-1133">Transmembrane helix</keyword>
<keyword evidence="6" id="KW-0472">Membrane</keyword>
<dbReference type="EC" id="2.7.13.3" evidence="2"/>
<comment type="caution">
    <text evidence="8">The sequence shown here is derived from an EMBL/GenBank/DDBJ whole genome shotgun (WGS) entry which is preliminary data.</text>
</comment>
<dbReference type="InterPro" id="IPR005467">
    <property type="entry name" value="His_kinase_dom"/>
</dbReference>